<dbReference type="AlphaFoldDB" id="A0A8J4DK58"/>
<sequence>MTILRIDASIQGPRSASSELADLAEAEAVAARPGVAVVRRHLGADPLPADAWAHAIQGSYLPEEQRTDAQRDALALAGTLAQELRDADAAILALPFYNYGVSQHVKTWIDLALAGGFHGERLLDGRPVAVLTTRGGAYGPGTPREGWDHNTDYLRRIVADVWGADLTLVEREFTLVGVNPALDDFAEVAHVMRKTAHEAAVDAGRALAGAVTPQLR</sequence>
<evidence type="ECO:0000259" key="1">
    <source>
        <dbReference type="Pfam" id="PF02525"/>
    </source>
</evidence>
<name>A0A8J4DK58_9ACTN</name>
<gene>
    <name evidence="2" type="primary">acpD_2</name>
    <name evidence="2" type="ORF">Sya03_42540</name>
</gene>
<feature type="domain" description="Flavodoxin-like fold" evidence="1">
    <location>
        <begin position="1"/>
        <end position="162"/>
    </location>
</feature>
<dbReference type="InterPro" id="IPR003680">
    <property type="entry name" value="Flavodoxin_fold"/>
</dbReference>
<dbReference type="PANTHER" id="PTHR43741">
    <property type="entry name" value="FMN-DEPENDENT NADH-AZOREDUCTASE 1"/>
    <property type="match status" value="1"/>
</dbReference>
<protein>
    <submittedName>
        <fullName evidence="2">FMN-dependent NADH-azoreductase</fullName>
    </submittedName>
</protein>
<organism evidence="2 3">
    <name type="scientific">Spirilliplanes yamanashiensis</name>
    <dbReference type="NCBI Taxonomy" id="42233"/>
    <lineage>
        <taxon>Bacteria</taxon>
        <taxon>Bacillati</taxon>
        <taxon>Actinomycetota</taxon>
        <taxon>Actinomycetes</taxon>
        <taxon>Micromonosporales</taxon>
        <taxon>Micromonosporaceae</taxon>
        <taxon>Spirilliplanes</taxon>
    </lineage>
</organism>
<comment type="caution">
    <text evidence="2">The sequence shown here is derived from an EMBL/GenBank/DDBJ whole genome shotgun (WGS) entry which is preliminary data.</text>
</comment>
<dbReference type="Gene3D" id="3.40.50.360">
    <property type="match status" value="1"/>
</dbReference>
<keyword evidence="3" id="KW-1185">Reference proteome</keyword>
<dbReference type="InterPro" id="IPR029039">
    <property type="entry name" value="Flavoprotein-like_sf"/>
</dbReference>
<dbReference type="PANTHER" id="PTHR43741:SF4">
    <property type="entry name" value="FMN-DEPENDENT NADH:QUINONE OXIDOREDUCTASE"/>
    <property type="match status" value="1"/>
</dbReference>
<dbReference type="InterPro" id="IPR050104">
    <property type="entry name" value="FMN-dep_NADH:Q_OxRdtase_AzoR1"/>
</dbReference>
<proteinExistence type="predicted"/>
<dbReference type="Proteomes" id="UP000652013">
    <property type="component" value="Unassembled WGS sequence"/>
</dbReference>
<dbReference type="SUPFAM" id="SSF52218">
    <property type="entry name" value="Flavoproteins"/>
    <property type="match status" value="1"/>
</dbReference>
<evidence type="ECO:0000313" key="3">
    <source>
        <dbReference type="Proteomes" id="UP000652013"/>
    </source>
</evidence>
<dbReference type="EMBL" id="BOOY01000030">
    <property type="protein sequence ID" value="GIJ04902.1"/>
    <property type="molecule type" value="Genomic_DNA"/>
</dbReference>
<dbReference type="Pfam" id="PF02525">
    <property type="entry name" value="Flavodoxin_2"/>
    <property type="match status" value="1"/>
</dbReference>
<reference evidence="2" key="1">
    <citation type="submission" date="2021-01" db="EMBL/GenBank/DDBJ databases">
        <title>Whole genome shotgun sequence of Spirilliplanes yamanashiensis NBRC 15828.</title>
        <authorList>
            <person name="Komaki H."/>
            <person name="Tamura T."/>
        </authorList>
    </citation>
    <scope>NUCLEOTIDE SEQUENCE</scope>
    <source>
        <strain evidence="2">NBRC 15828</strain>
    </source>
</reference>
<accession>A0A8J4DK58</accession>
<evidence type="ECO:0000313" key="2">
    <source>
        <dbReference type="EMBL" id="GIJ04902.1"/>
    </source>
</evidence>
<dbReference type="RefSeq" id="WP_203940130.1">
    <property type="nucleotide sequence ID" value="NZ_BAAAGJ010000023.1"/>
</dbReference>